<keyword evidence="5 6" id="KW-0067">ATP-binding</keyword>
<dbReference type="PANTHER" id="PTHR11255:SF121">
    <property type="entry name" value="DIACYLGLYCEROL KINASE (ATP)"/>
    <property type="match status" value="1"/>
</dbReference>
<dbReference type="PANTHER" id="PTHR11255">
    <property type="entry name" value="DIACYLGLYCEROL KINASE"/>
    <property type="match status" value="1"/>
</dbReference>
<evidence type="ECO:0000256" key="1">
    <source>
        <dbReference type="ARBA" id="ARBA00009280"/>
    </source>
</evidence>
<comment type="similarity">
    <text evidence="1 6">Belongs to the eukaryotic diacylglycerol kinase family.</text>
</comment>
<dbReference type="GO" id="GO:0004143">
    <property type="term" value="F:ATP-dependent diacylglycerol kinase activity"/>
    <property type="evidence" value="ECO:0007669"/>
    <property type="project" value="UniProtKB-EC"/>
</dbReference>
<feature type="chain" id="PRO_5012939918" description="Diacylglycerol kinase" evidence="7">
    <location>
        <begin position="33"/>
        <end position="533"/>
    </location>
</feature>
<proteinExistence type="evidence at transcript level"/>
<dbReference type="EMBL" id="KX785371">
    <property type="protein sequence ID" value="ASN64457.1"/>
    <property type="molecule type" value="mRNA"/>
</dbReference>
<keyword evidence="3 6" id="KW-0547">Nucleotide-binding</keyword>
<dbReference type="InterPro" id="IPR017438">
    <property type="entry name" value="ATP-NAD_kinase_N"/>
</dbReference>
<dbReference type="SUPFAM" id="SSF111331">
    <property type="entry name" value="NAD kinase/diacylglycerol kinase-like"/>
    <property type="match status" value="1"/>
</dbReference>
<feature type="signal peptide" evidence="7">
    <location>
        <begin position="1"/>
        <end position="32"/>
    </location>
</feature>
<dbReference type="GO" id="GO:0005524">
    <property type="term" value="F:ATP binding"/>
    <property type="evidence" value="ECO:0007669"/>
    <property type="project" value="UniProtKB-KW"/>
</dbReference>
<dbReference type="SMART" id="SM00046">
    <property type="entry name" value="DAGKc"/>
    <property type="match status" value="1"/>
</dbReference>
<dbReference type="InterPro" id="IPR001206">
    <property type="entry name" value="Diacylglycerol_kinase_cat_dom"/>
</dbReference>
<keyword evidence="7" id="KW-0732">Signal</keyword>
<dbReference type="InterPro" id="IPR016064">
    <property type="entry name" value="NAD/diacylglycerol_kinase_sf"/>
</dbReference>
<feature type="domain" description="DAGKc" evidence="8">
    <location>
        <begin position="200"/>
        <end position="286"/>
    </location>
</feature>
<evidence type="ECO:0000256" key="6">
    <source>
        <dbReference type="RuleBase" id="RU361128"/>
    </source>
</evidence>
<protein>
    <recommendedName>
        <fullName evidence="6">Diacylglycerol kinase</fullName>
        <shortName evidence="6">DAG kinase</shortName>
        <ecNumber evidence="6">2.7.1.107</ecNumber>
    </recommendedName>
</protein>
<reference evidence="9" key="1">
    <citation type="submission" date="2016-08" db="EMBL/GenBank/DDBJ databases">
        <title>Expression of exclusive phospholipids and autonomous membrane biogenesis indicate a host-independent lifestyle of Eimeria sporozoites.</title>
        <authorList>
            <person name="Gupta N."/>
            <person name="Kong P."/>
        </authorList>
    </citation>
    <scope>NUCLEOTIDE SEQUENCE</scope>
</reference>
<dbReference type="EC" id="2.7.1.107" evidence="6"/>
<dbReference type="Pfam" id="PF00781">
    <property type="entry name" value="DAGK_cat"/>
    <property type="match status" value="1"/>
</dbReference>
<dbReference type="PROSITE" id="PS50146">
    <property type="entry name" value="DAGK"/>
    <property type="match status" value="1"/>
</dbReference>
<evidence type="ECO:0000256" key="4">
    <source>
        <dbReference type="ARBA" id="ARBA00022777"/>
    </source>
</evidence>
<organism evidence="9">
    <name type="scientific">Eimeria falciformis</name>
    <dbReference type="NCBI Taxonomy" id="84963"/>
    <lineage>
        <taxon>Eukaryota</taxon>
        <taxon>Sar</taxon>
        <taxon>Alveolata</taxon>
        <taxon>Apicomplexa</taxon>
        <taxon>Conoidasida</taxon>
        <taxon>Coccidia</taxon>
        <taxon>Eucoccidiorida</taxon>
        <taxon>Eimeriorina</taxon>
        <taxon>Eimeriidae</taxon>
        <taxon>Eimeria</taxon>
    </lineage>
</organism>
<dbReference type="Gene3D" id="3.40.50.10330">
    <property type="entry name" value="Probable inorganic polyphosphate/atp-NAD kinase, domain 1"/>
    <property type="match status" value="1"/>
</dbReference>
<dbReference type="Pfam" id="PF00609">
    <property type="entry name" value="DAGK_acc"/>
    <property type="match status" value="1"/>
</dbReference>
<accession>A0A221S5Z5</accession>
<keyword evidence="2 6" id="KW-0808">Transferase</keyword>
<evidence type="ECO:0000313" key="9">
    <source>
        <dbReference type="EMBL" id="ASN64457.1"/>
    </source>
</evidence>
<evidence type="ECO:0000259" key="8">
    <source>
        <dbReference type="PROSITE" id="PS50146"/>
    </source>
</evidence>
<dbReference type="InterPro" id="IPR000756">
    <property type="entry name" value="Diacylglycerol_kin_accessory"/>
</dbReference>
<evidence type="ECO:0000256" key="3">
    <source>
        <dbReference type="ARBA" id="ARBA00022741"/>
    </source>
</evidence>
<comment type="catalytic activity">
    <reaction evidence="6">
        <text>a 1,2-diacyl-sn-glycerol + ATP = a 1,2-diacyl-sn-glycero-3-phosphate + ADP + H(+)</text>
        <dbReference type="Rhea" id="RHEA:10272"/>
        <dbReference type="ChEBI" id="CHEBI:15378"/>
        <dbReference type="ChEBI" id="CHEBI:17815"/>
        <dbReference type="ChEBI" id="CHEBI:30616"/>
        <dbReference type="ChEBI" id="CHEBI:58608"/>
        <dbReference type="ChEBI" id="CHEBI:456216"/>
        <dbReference type="EC" id="2.7.1.107"/>
    </reaction>
</comment>
<dbReference type="InterPro" id="IPR037607">
    <property type="entry name" value="DGK"/>
</dbReference>
<dbReference type="GO" id="GO:0007200">
    <property type="term" value="P:phospholipase C-activating G protein-coupled receptor signaling pathway"/>
    <property type="evidence" value="ECO:0007669"/>
    <property type="project" value="InterPro"/>
</dbReference>
<sequence length="533" mass="57840">MDSCSRYGMHGVCTVLVVLASSLLAFCVFARAEVTADNASSKINTDVTVAGAATAAPAADAAANASDSVGNLVLKFLSRDGGVLTEQNERPRMSLSEAEAEISKWVCGMNSELYFVIANPRSGSQLGAEFIKSLPMTRVRHDCVDFMVFSQRDEASNAMGIGRIAMAVSALKVLYEHQHGNDAKGNSSGRLTIPIEERVRVIAVGGDGAFAGMLQAITNAGVDMNFVAVGIIPSGTGNDLAHTYGWVKPSFPTKDPLEPENFKKLISILRSSDLVPHDSWMVVVRTDPNSGGFEAWSPKEGKVRTLGTDRNGGPKVKAFIINNYFGIGFDGLVGISVEKHRGKSRLWNRAMYGFFFMRYLPTSLAVCDFVDTLYTLKPQVVAIVSNNESLRRVPGLLPCVSLTFQNSRTIMGGVELWTPSFKLGVKPPSDPRVFSQYSLFTKQLVATRADSGDGKIELFSMESKVDYAKAATLPVNAIQRVMQGRGPYLLTFKESVPSMPIQVDGEFYIVSKLTSVSVQSSGTCAMLRYRDRK</sequence>
<dbReference type="VEuPathDB" id="ToxoDB:EfaB_MINUS_36188.g2575"/>
<evidence type="ECO:0000256" key="5">
    <source>
        <dbReference type="ARBA" id="ARBA00022840"/>
    </source>
</evidence>
<name>A0A221S5Z5_9EIME</name>
<evidence type="ECO:0000256" key="7">
    <source>
        <dbReference type="SAM" id="SignalP"/>
    </source>
</evidence>
<dbReference type="AlphaFoldDB" id="A0A221S5Z5"/>
<evidence type="ECO:0000256" key="2">
    <source>
        <dbReference type="ARBA" id="ARBA00022679"/>
    </source>
</evidence>
<dbReference type="GO" id="GO:0016020">
    <property type="term" value="C:membrane"/>
    <property type="evidence" value="ECO:0007669"/>
    <property type="project" value="TreeGrafter"/>
</dbReference>
<keyword evidence="4 6" id="KW-0418">Kinase</keyword>
<dbReference type="SMART" id="SM00045">
    <property type="entry name" value="DAGKa"/>
    <property type="match status" value="1"/>
</dbReference>